<dbReference type="RefSeq" id="WP_380043170.1">
    <property type="nucleotide sequence ID" value="NZ_JBHLTC010000001.1"/>
</dbReference>
<dbReference type="Proteomes" id="UP001589890">
    <property type="component" value="Unassembled WGS sequence"/>
</dbReference>
<dbReference type="Gene3D" id="1.10.510.10">
    <property type="entry name" value="Transferase(Phosphotransferase) domain 1"/>
    <property type="match status" value="1"/>
</dbReference>
<dbReference type="SUPFAM" id="SSF56112">
    <property type="entry name" value="Protein kinase-like (PK-like)"/>
    <property type="match status" value="1"/>
</dbReference>
<name>A0ABV6QER4_9ACTN</name>
<evidence type="ECO:0000313" key="1">
    <source>
        <dbReference type="EMBL" id="MFC0622491.1"/>
    </source>
</evidence>
<gene>
    <name evidence="1" type="ORF">ACFFGN_00340</name>
</gene>
<proteinExistence type="predicted"/>
<protein>
    <submittedName>
        <fullName evidence="1">Aminoglycoside phosphotransferase family protein</fullName>
    </submittedName>
</protein>
<dbReference type="EMBL" id="JBHLTC010000001">
    <property type="protein sequence ID" value="MFC0622491.1"/>
    <property type="molecule type" value="Genomic_DNA"/>
</dbReference>
<dbReference type="Pfam" id="PF04655">
    <property type="entry name" value="APH_6_hur"/>
    <property type="match status" value="1"/>
</dbReference>
<reference evidence="1 2" key="1">
    <citation type="submission" date="2024-09" db="EMBL/GenBank/DDBJ databases">
        <authorList>
            <person name="Sun Q."/>
            <person name="Mori K."/>
        </authorList>
    </citation>
    <scope>NUCLEOTIDE SEQUENCE [LARGE SCALE GENOMIC DNA]</scope>
    <source>
        <strain evidence="1 2">CGMCC 1.15906</strain>
    </source>
</reference>
<organism evidence="1 2">
    <name type="scientific">Kribbella deserti</name>
    <dbReference type="NCBI Taxonomy" id="1926257"/>
    <lineage>
        <taxon>Bacteria</taxon>
        <taxon>Bacillati</taxon>
        <taxon>Actinomycetota</taxon>
        <taxon>Actinomycetes</taxon>
        <taxon>Propionibacteriales</taxon>
        <taxon>Kribbellaceae</taxon>
        <taxon>Kribbella</taxon>
    </lineage>
</organism>
<keyword evidence="2" id="KW-1185">Reference proteome</keyword>
<dbReference type="InterPro" id="IPR006748">
    <property type="entry name" value="NH2Glyco/OHUrea_AB-resist_kin"/>
</dbReference>
<sequence>MNLQRIVVPPALIEVHSDDEDARPWLDSLPDLVTTYLERWVLRVTGPAMHGGASLVLPVTRDDGTHAMLKLQPVTDETADEAVALRLWQDLPVVRVLADDAATGTILLERLDASRPLSALPDEPTATTILAGLVRELTQLQAPPGMRRLGDIAGEMVEVAPDVAGELDDPTDGARVRRWADAVAELVAEPGDRLLHWDLHYDNVLASVDREPWVVIDPKPLAGDPAFELLPALTNRRDDLFATGDPASAIRRRFDLLLDVTGIDRARALGWTQARLLQNALWDIEDEETALDPHQLLVADALGV</sequence>
<dbReference type="InterPro" id="IPR011009">
    <property type="entry name" value="Kinase-like_dom_sf"/>
</dbReference>
<accession>A0ABV6QER4</accession>
<comment type="caution">
    <text evidence="1">The sequence shown here is derived from an EMBL/GenBank/DDBJ whole genome shotgun (WGS) entry which is preliminary data.</text>
</comment>
<evidence type="ECO:0000313" key="2">
    <source>
        <dbReference type="Proteomes" id="UP001589890"/>
    </source>
</evidence>